<accession>A0A5K3EL34</accession>
<organism evidence="1">
    <name type="scientific">Mesocestoides corti</name>
    <name type="common">Flatworm</name>
    <dbReference type="NCBI Taxonomy" id="53468"/>
    <lineage>
        <taxon>Eukaryota</taxon>
        <taxon>Metazoa</taxon>
        <taxon>Spiralia</taxon>
        <taxon>Lophotrochozoa</taxon>
        <taxon>Platyhelminthes</taxon>
        <taxon>Cestoda</taxon>
        <taxon>Eucestoda</taxon>
        <taxon>Cyclophyllidea</taxon>
        <taxon>Mesocestoididae</taxon>
        <taxon>Mesocestoides</taxon>
    </lineage>
</organism>
<dbReference type="WBParaSite" id="MCU_001018-RA">
    <property type="protein sequence ID" value="MCU_001018-RA"/>
    <property type="gene ID" value="MCU_001018"/>
</dbReference>
<reference evidence="1" key="1">
    <citation type="submission" date="2019-11" db="UniProtKB">
        <authorList>
            <consortium name="WormBaseParasite"/>
        </authorList>
    </citation>
    <scope>IDENTIFICATION</scope>
</reference>
<name>A0A5K3EL34_MESCO</name>
<dbReference type="AlphaFoldDB" id="A0A5K3EL34"/>
<proteinExistence type="predicted"/>
<evidence type="ECO:0000313" key="1">
    <source>
        <dbReference type="WBParaSite" id="MCU_001018-RA"/>
    </source>
</evidence>
<protein>
    <submittedName>
        <fullName evidence="1">Transposase</fullName>
    </submittedName>
</protein>
<sequence length="51" mass="6049">MHIKALRKFWDTFGQIYKTCRLRDLTVTPMFGKRVKCVHLPWLAGTRRSKG</sequence>